<keyword evidence="5" id="KW-1185">Reference proteome</keyword>
<evidence type="ECO:0000256" key="2">
    <source>
        <dbReference type="RuleBase" id="RU003749"/>
    </source>
</evidence>
<dbReference type="Proteomes" id="UP000185596">
    <property type="component" value="Unassembled WGS sequence"/>
</dbReference>
<comment type="caution">
    <text evidence="4">The sequence shown here is derived from an EMBL/GenBank/DDBJ whole genome shotgun (WGS) entry which is preliminary data.</text>
</comment>
<dbReference type="NCBIfam" id="TIGR00377">
    <property type="entry name" value="ant_ant_sig"/>
    <property type="match status" value="1"/>
</dbReference>
<dbReference type="PANTHER" id="PTHR33495:SF2">
    <property type="entry name" value="ANTI-SIGMA FACTOR ANTAGONIST TM_1081-RELATED"/>
    <property type="match status" value="1"/>
</dbReference>
<feature type="domain" description="STAS" evidence="3">
    <location>
        <begin position="4"/>
        <end position="115"/>
    </location>
</feature>
<dbReference type="InterPro" id="IPR036513">
    <property type="entry name" value="STAS_dom_sf"/>
</dbReference>
<dbReference type="PANTHER" id="PTHR33495">
    <property type="entry name" value="ANTI-SIGMA FACTOR ANTAGONIST TM_1081-RELATED-RELATED"/>
    <property type="match status" value="1"/>
</dbReference>
<organism evidence="4 5">
    <name type="scientific">Actinophytocola xanthii</name>
    <dbReference type="NCBI Taxonomy" id="1912961"/>
    <lineage>
        <taxon>Bacteria</taxon>
        <taxon>Bacillati</taxon>
        <taxon>Actinomycetota</taxon>
        <taxon>Actinomycetes</taxon>
        <taxon>Pseudonocardiales</taxon>
        <taxon>Pseudonocardiaceae</taxon>
    </lineage>
</organism>
<dbReference type="Pfam" id="PF01740">
    <property type="entry name" value="STAS"/>
    <property type="match status" value="1"/>
</dbReference>
<proteinExistence type="inferred from homology"/>
<comment type="similarity">
    <text evidence="1 2">Belongs to the anti-sigma-factor antagonist family.</text>
</comment>
<evidence type="ECO:0000313" key="4">
    <source>
        <dbReference type="EMBL" id="OLF09984.1"/>
    </source>
</evidence>
<dbReference type="PROSITE" id="PS50801">
    <property type="entry name" value="STAS"/>
    <property type="match status" value="1"/>
</dbReference>
<dbReference type="AlphaFoldDB" id="A0A1Q8C6K3"/>
<reference evidence="4 5" key="1">
    <citation type="submission" date="2016-12" db="EMBL/GenBank/DDBJ databases">
        <title>The draft genome sequence of Actinophytocola sp. 11-183.</title>
        <authorList>
            <person name="Wang W."/>
            <person name="Yuan L."/>
        </authorList>
    </citation>
    <scope>NUCLEOTIDE SEQUENCE [LARGE SCALE GENOMIC DNA]</scope>
    <source>
        <strain evidence="4 5">11-183</strain>
    </source>
</reference>
<evidence type="ECO:0000256" key="1">
    <source>
        <dbReference type="ARBA" id="ARBA00009013"/>
    </source>
</evidence>
<accession>A0A1Q8C6K3</accession>
<gene>
    <name evidence="4" type="ORF">BU204_32090</name>
</gene>
<evidence type="ECO:0000313" key="5">
    <source>
        <dbReference type="Proteomes" id="UP000185596"/>
    </source>
</evidence>
<protein>
    <recommendedName>
        <fullName evidence="2">Anti-sigma factor antagonist</fullName>
    </recommendedName>
</protein>
<dbReference type="SUPFAM" id="SSF52091">
    <property type="entry name" value="SpoIIaa-like"/>
    <property type="match status" value="1"/>
</dbReference>
<name>A0A1Q8C6K3_9PSEU</name>
<dbReference type="InterPro" id="IPR003658">
    <property type="entry name" value="Anti-sigma_ant"/>
</dbReference>
<dbReference type="CDD" id="cd07043">
    <property type="entry name" value="STAS_anti-anti-sigma_factors"/>
    <property type="match status" value="1"/>
</dbReference>
<dbReference type="STRING" id="1912961.BU204_32090"/>
<evidence type="ECO:0000259" key="3">
    <source>
        <dbReference type="PROSITE" id="PS50801"/>
    </source>
</evidence>
<dbReference type="Gene3D" id="3.30.750.24">
    <property type="entry name" value="STAS domain"/>
    <property type="match status" value="1"/>
</dbReference>
<dbReference type="EMBL" id="MSIE01000078">
    <property type="protein sequence ID" value="OLF09984.1"/>
    <property type="molecule type" value="Genomic_DNA"/>
</dbReference>
<dbReference type="GO" id="GO:0043856">
    <property type="term" value="F:anti-sigma factor antagonist activity"/>
    <property type="evidence" value="ECO:0007669"/>
    <property type="project" value="InterPro"/>
</dbReference>
<sequence>MAVFHIEREVLDFVVLTRVFGEVDLNAMDDLRQAVDTALALATAPFPVIIDLERVTFLSSTGLGELVLATRRARELGCELRLVATGRAVARPIEVTGLDAELDVRPTLADALAPRAAVL</sequence>
<dbReference type="InterPro" id="IPR002645">
    <property type="entry name" value="STAS_dom"/>
</dbReference>